<evidence type="ECO:0000256" key="1">
    <source>
        <dbReference type="SAM" id="MobiDB-lite"/>
    </source>
</evidence>
<proteinExistence type="predicted"/>
<reference evidence="2 3" key="1">
    <citation type="journal article" date="2019" name="Commun. Biol.">
        <title>The bagworm genome reveals a unique fibroin gene that provides high tensile strength.</title>
        <authorList>
            <person name="Kono N."/>
            <person name="Nakamura H."/>
            <person name="Ohtoshi R."/>
            <person name="Tomita M."/>
            <person name="Numata K."/>
            <person name="Arakawa K."/>
        </authorList>
    </citation>
    <scope>NUCLEOTIDE SEQUENCE [LARGE SCALE GENOMIC DNA]</scope>
</reference>
<organism evidence="2 3">
    <name type="scientific">Eumeta variegata</name>
    <name type="common">Bagworm moth</name>
    <name type="synonym">Eumeta japonica</name>
    <dbReference type="NCBI Taxonomy" id="151549"/>
    <lineage>
        <taxon>Eukaryota</taxon>
        <taxon>Metazoa</taxon>
        <taxon>Ecdysozoa</taxon>
        <taxon>Arthropoda</taxon>
        <taxon>Hexapoda</taxon>
        <taxon>Insecta</taxon>
        <taxon>Pterygota</taxon>
        <taxon>Neoptera</taxon>
        <taxon>Endopterygota</taxon>
        <taxon>Lepidoptera</taxon>
        <taxon>Glossata</taxon>
        <taxon>Ditrysia</taxon>
        <taxon>Tineoidea</taxon>
        <taxon>Psychidae</taxon>
        <taxon>Oiketicinae</taxon>
        <taxon>Eumeta</taxon>
    </lineage>
</organism>
<sequence length="96" mass="10958">MRTHTAYHRPEVPLVYRNKTKSNKGPDLGRRSFAPPSGTHRFVRRHLYGRRKFWEILKGFTGSLRALTRARGAETSSFLLHTETSEGYAAKGSKVI</sequence>
<accession>A0A4C1TPZ6</accession>
<comment type="caution">
    <text evidence="2">The sequence shown here is derived from an EMBL/GenBank/DDBJ whole genome shotgun (WGS) entry which is preliminary data.</text>
</comment>
<protein>
    <submittedName>
        <fullName evidence="2">Uncharacterized protein</fullName>
    </submittedName>
</protein>
<dbReference type="AlphaFoldDB" id="A0A4C1TPZ6"/>
<dbReference type="Proteomes" id="UP000299102">
    <property type="component" value="Unassembled WGS sequence"/>
</dbReference>
<dbReference type="EMBL" id="BGZK01000076">
    <property type="protein sequence ID" value="GBP16052.1"/>
    <property type="molecule type" value="Genomic_DNA"/>
</dbReference>
<name>A0A4C1TPZ6_EUMVA</name>
<feature type="region of interest" description="Disordered" evidence="1">
    <location>
        <begin position="1"/>
        <end position="36"/>
    </location>
</feature>
<gene>
    <name evidence="2" type="ORF">EVAR_94393_1</name>
</gene>
<keyword evidence="3" id="KW-1185">Reference proteome</keyword>
<evidence type="ECO:0000313" key="3">
    <source>
        <dbReference type="Proteomes" id="UP000299102"/>
    </source>
</evidence>
<evidence type="ECO:0000313" key="2">
    <source>
        <dbReference type="EMBL" id="GBP16052.1"/>
    </source>
</evidence>